<feature type="compositionally biased region" description="Polar residues" evidence="1">
    <location>
        <begin position="817"/>
        <end position="827"/>
    </location>
</feature>
<dbReference type="Pfam" id="PF18759">
    <property type="entry name" value="Plavaka"/>
    <property type="match status" value="1"/>
</dbReference>
<name>A0A9W8PCD5_9AGAR</name>
<gene>
    <name evidence="2" type="ORF">DFH05DRAFT_1569424</name>
</gene>
<organism evidence="2 3">
    <name type="scientific">Lentinula detonsa</name>
    <dbReference type="NCBI Taxonomy" id="2804962"/>
    <lineage>
        <taxon>Eukaryota</taxon>
        <taxon>Fungi</taxon>
        <taxon>Dikarya</taxon>
        <taxon>Basidiomycota</taxon>
        <taxon>Agaricomycotina</taxon>
        <taxon>Agaricomycetes</taxon>
        <taxon>Agaricomycetidae</taxon>
        <taxon>Agaricales</taxon>
        <taxon>Marasmiineae</taxon>
        <taxon>Omphalotaceae</taxon>
        <taxon>Lentinula</taxon>
    </lineage>
</organism>
<dbReference type="Proteomes" id="UP001142393">
    <property type="component" value="Unassembled WGS sequence"/>
</dbReference>
<dbReference type="InterPro" id="IPR041078">
    <property type="entry name" value="Plavaka"/>
</dbReference>
<keyword evidence="3" id="KW-1185">Reference proteome</keyword>
<evidence type="ECO:0000313" key="2">
    <source>
        <dbReference type="EMBL" id="KAJ3751273.1"/>
    </source>
</evidence>
<dbReference type="AlphaFoldDB" id="A0A9W8PCD5"/>
<feature type="compositionally biased region" description="Polar residues" evidence="1">
    <location>
        <begin position="71"/>
        <end position="82"/>
    </location>
</feature>
<feature type="region of interest" description="Disordered" evidence="1">
    <location>
        <begin position="1189"/>
        <end position="1273"/>
    </location>
</feature>
<feature type="region of interest" description="Disordered" evidence="1">
    <location>
        <begin position="42"/>
        <end position="100"/>
    </location>
</feature>
<dbReference type="EMBL" id="JANVFU010000001">
    <property type="protein sequence ID" value="KAJ3751273.1"/>
    <property type="molecule type" value="Genomic_DNA"/>
</dbReference>
<proteinExistence type="predicted"/>
<feature type="compositionally biased region" description="Acidic residues" evidence="1">
    <location>
        <begin position="1237"/>
        <end position="1265"/>
    </location>
</feature>
<feature type="compositionally biased region" description="Low complexity" evidence="1">
    <location>
        <begin position="86"/>
        <end position="100"/>
    </location>
</feature>
<accession>A0A9W8PCD5</accession>
<protein>
    <submittedName>
        <fullName evidence="2">Uncharacterized protein</fullName>
    </submittedName>
</protein>
<feature type="region of interest" description="Disordered" evidence="1">
    <location>
        <begin position="807"/>
        <end position="829"/>
    </location>
</feature>
<comment type="caution">
    <text evidence="2">The sequence shown here is derived from an EMBL/GenBank/DDBJ whole genome shotgun (WGS) entry which is preliminary data.</text>
</comment>
<evidence type="ECO:0000313" key="3">
    <source>
        <dbReference type="Proteomes" id="UP001142393"/>
    </source>
</evidence>
<reference evidence="2 3" key="1">
    <citation type="journal article" date="2023" name="Proc. Natl. Acad. Sci. U.S.A.">
        <title>A global phylogenomic analysis of the shiitake genus Lentinula.</title>
        <authorList>
            <person name="Sierra-Patev S."/>
            <person name="Min B."/>
            <person name="Naranjo-Ortiz M."/>
            <person name="Looney B."/>
            <person name="Konkel Z."/>
            <person name="Slot J.C."/>
            <person name="Sakamoto Y."/>
            <person name="Steenwyk J.L."/>
            <person name="Rokas A."/>
            <person name="Carro J."/>
            <person name="Camarero S."/>
            <person name="Ferreira P."/>
            <person name="Molpeceres G."/>
            <person name="Ruiz-Duenas F.J."/>
            <person name="Serrano A."/>
            <person name="Henrissat B."/>
            <person name="Drula E."/>
            <person name="Hughes K.W."/>
            <person name="Mata J.L."/>
            <person name="Ishikawa N.K."/>
            <person name="Vargas-Isla R."/>
            <person name="Ushijima S."/>
            <person name="Smith C.A."/>
            <person name="Donoghue J."/>
            <person name="Ahrendt S."/>
            <person name="Andreopoulos W."/>
            <person name="He G."/>
            <person name="LaButti K."/>
            <person name="Lipzen A."/>
            <person name="Ng V."/>
            <person name="Riley R."/>
            <person name="Sandor L."/>
            <person name="Barry K."/>
            <person name="Martinez A.T."/>
            <person name="Xiao Y."/>
            <person name="Gibbons J.G."/>
            <person name="Terashima K."/>
            <person name="Grigoriev I.V."/>
            <person name="Hibbett D."/>
        </authorList>
    </citation>
    <scope>NUCLEOTIDE SEQUENCE [LARGE SCALE GENOMIC DNA]</scope>
    <source>
        <strain evidence="2 3">TFB7810</strain>
    </source>
</reference>
<evidence type="ECO:0000256" key="1">
    <source>
        <dbReference type="SAM" id="MobiDB-lite"/>
    </source>
</evidence>
<sequence>MTHYKCAPECTHQSFSSARAANKHRASCDIWEKSVAVQAQDRDIDAAASGSDEDPALQRERTWKRQKTKHSGSNSSQKNPKSSLVAPDPDSEPSQASSSSLAGLMIPQDTPMNIPSHNINRCASASIEVSLETPVEPDTLTQSLEPEPVLSRAGRPLRTRRLPARYRDVLPQGIAAVAGPGIEVEEQLPAALLRPTQRVILILRDQLTTQLNQFGLWREYPHRPSHDPDGEIALEDLSNLPRQCEVEEEDSSLQPFDDSPLNPTQTLLTGWQNNGNATKSNRELDSLARIIQHPDFRPEELRGYNAQVANTKVTKADEDPAYNRLKDSFIETAVEIEVPSGNASISPRKFSIPQLLYRKPLSVIHTAFTNSQSKKFHFTPFRLFQKTGPGKAEFQRIRTDLYNTDIFLKEHSSIQRAPTDDRNCKREKIIAALMCWSDATHLANFGTAKLWPIYMLFGNLSKYIRASPNSGAVHHFAYIPSIPDSVKYEISKFNVNWKTQAKEIITHCNRELMHAVWRFLLDDEFVHAYKYGIVIKCFDAVECRVYPRFFTYSADYPEKVLLATIRDLGSCPCPRCLVPKSSLDQMGSKRDMKLREKIRTFLVDKVMRARQWIYNEGIKIRGSAVERLLKETSSVPTLNAFVERLGHDFDTSRMLVVDFMHEFELGVWKALFAHLIRVVYAVDPKLVAELDNRFRKIPAFGFDTIRLFTNNASEMKKLAARDFEDLLQCAIPVFEGLLPDLYNKRLMTLLYRTAEWHALAKLRLHTDDTLEYLEVTTHEFGKLIRQFRDLSNMAFTTYETDREVAARNRRNAEKAAQTRQTATSGQAQEGRRRKFLNLTTYKFHAMGDYVRTIRLFGPTDSYSTQLGELAHRVVKKLYGLGNKKKDPKQIGHRLRRVEWAKRAFDRRGIHTARRRQQGLFNANIKLHHQIGKSSKMFHNVGSFVASQRNDPAAKNFWPKLQDHLLGRLLSREFDGDTHETFMDEDRRHIRLKDSRFYSSKTLRVNYTTYDVRRDQDSINPDGHADVMMLSPGSLPDEHPYWYARVLGIYRAMVVSTHPNASTTHTGPVEMEFLWVRWMGVDPDHGSGTKRARLPKVGFVDESDPYAFGFLDPAHVIRGCHLLPSFCDGRTGELLRTTSSTAARKNGEAADWQYFYVGIFADRDMYMRYFPGGGVGHISNREFFLWNTDKNRNSGEGDSGDEDDELESDMDYNDVDDTLPPSHPGSDDNRESGSDNDNGPDDEPDSQDDVSEDDEKDGAEGEEDWQWNDGYGSA</sequence>
<feature type="compositionally biased region" description="Acidic residues" evidence="1">
    <location>
        <begin position="1197"/>
        <end position="1216"/>
    </location>
</feature>